<protein>
    <submittedName>
        <fullName evidence="1">Cilia and flagella associated protein 99</fullName>
    </submittedName>
</protein>
<gene>
    <name evidence="1" type="primary">CFAP99</name>
</gene>
<accession>A0AC11DL29</accession>
<reference evidence="1" key="3">
    <citation type="submission" date="2025-09" db="UniProtKB">
        <authorList>
            <consortium name="Ensembl"/>
        </authorList>
    </citation>
    <scope>IDENTIFICATION</scope>
</reference>
<dbReference type="Ensembl" id="ENSOART00020045426.1">
    <property type="protein sequence ID" value="ENSOARP00020046543.1"/>
    <property type="gene ID" value="ENSOARG00020022601.2"/>
</dbReference>
<organism evidence="1">
    <name type="scientific">Ovis aries</name>
    <name type="common">Sheep</name>
    <dbReference type="NCBI Taxonomy" id="9940"/>
    <lineage>
        <taxon>Eukaryota</taxon>
        <taxon>Metazoa</taxon>
        <taxon>Chordata</taxon>
        <taxon>Craniata</taxon>
        <taxon>Vertebrata</taxon>
        <taxon>Euteleostomi</taxon>
        <taxon>Mammalia</taxon>
        <taxon>Eutheria</taxon>
        <taxon>Laurasiatheria</taxon>
        <taxon>Artiodactyla</taxon>
        <taxon>Ruminantia</taxon>
        <taxon>Pecora</taxon>
        <taxon>Bovidae</taxon>
        <taxon>Caprinae</taxon>
        <taxon>Ovis</taxon>
    </lineage>
</organism>
<name>A0AC11DL29_SHEEP</name>
<reference evidence="1" key="1">
    <citation type="submission" date="2020-11" db="EMBL/GenBank/DDBJ databases">
        <authorList>
            <person name="Davenport K.M."/>
            <person name="Bickhart D.M."/>
            <person name="Smith T.P.L."/>
            <person name="Murdoch B.M."/>
            <person name="Rosen B.D."/>
        </authorList>
    </citation>
    <scope>NUCLEOTIDE SEQUENCE [LARGE SCALE GENOMIC DNA]</scope>
    <source>
        <strain evidence="1">OAR_USU_Benz2616</strain>
    </source>
</reference>
<reference evidence="1" key="2">
    <citation type="submission" date="2025-08" db="UniProtKB">
        <authorList>
            <consortium name="Ensembl"/>
        </authorList>
    </citation>
    <scope>IDENTIFICATION</scope>
</reference>
<proteinExistence type="predicted"/>
<evidence type="ECO:0000313" key="1">
    <source>
        <dbReference type="Ensembl" id="ENSOARP00020046543.1"/>
    </source>
</evidence>
<sequence>MEKRGSVCPSLTRRFSGSLQDASASCHTQMPGRLRNVLFQVPPRKMAHYGKCIEVAMKHLDRFQPQKDSPEQFLEAAAASLQTLSPQKQAFIMEILSGCLEYHKLLTIVVDAFYVRDGRLCPRADYSLFEVLCYLATFQLEELGFQVFRDVVQAQPAHKACKFLRFLFNPLNLGSWIKDEWSLIYETSHVKENWIDPLMRWQPEIQELINQLQGELTSQLSPPKSKAKVTEPKELSLTTPRPRAIPVPELVPQVAETRPVPRSTYEPPKEQRLLEMTKRYNRWKAEELLLQANIEELRCAVPRSRGEPQLQDSKKKPRLRLPPRILKAQKLTFYTPNDNAPVKLNTAAILREGALYQRQVEKALQRVDRLVDGAGDFSEFLEWQRRMQAKDREEQLAAGEVRRLRGKLSHEEAVLARQQVAREKRRTAELKKEETAELMQRCTERRLQEEKSMKELVEQVMETQKNVRVAQTELRKGRRRIAQEVTEENRELLQRSAEAAKEERRQRRALVSQLRALEFQPTRRGKLVDLTQTPGHGLEGEMSVVELRERLALLKETRRRQEEERRDQIIQGKRAKSQELRDTVEQVALCRAAMGRSAALRWEEKKARWAAAGAPSQDERVLELRRRIQEKAAERRARAAPGHVPAPRAVRPKQRAQLEAQRRLELERSRERWLQAQQPGCGPARRLGAA</sequence>